<evidence type="ECO:0000256" key="4">
    <source>
        <dbReference type="ARBA" id="ARBA00022827"/>
    </source>
</evidence>
<dbReference type="InterPro" id="IPR006093">
    <property type="entry name" value="Oxy_OxRdtase_FAD_BS"/>
</dbReference>
<dbReference type="Proteomes" id="UP000331127">
    <property type="component" value="Unassembled WGS sequence"/>
</dbReference>
<gene>
    <name evidence="7" type="ORF">Amac_019740</name>
</gene>
<dbReference type="InterPro" id="IPR036318">
    <property type="entry name" value="FAD-bd_PCMH-like_sf"/>
</dbReference>
<keyword evidence="3" id="KW-0285">Flavoprotein</keyword>
<accession>A0A5M3WQ54</accession>
<comment type="similarity">
    <text evidence="2">Belongs to the oxygen-dependent FAD-linked oxidoreductase family.</text>
</comment>
<dbReference type="InterPro" id="IPR006094">
    <property type="entry name" value="Oxid_FAD_bind_N"/>
</dbReference>
<keyword evidence="8" id="KW-1185">Reference proteome</keyword>
<comment type="cofactor">
    <cofactor evidence="1">
        <name>FAD</name>
        <dbReference type="ChEBI" id="CHEBI:57692"/>
    </cofactor>
</comment>
<reference evidence="7 8" key="1">
    <citation type="submission" date="2019-10" db="EMBL/GenBank/DDBJ databases">
        <title>Whole genome shotgun sequence of Acrocarpospora macrocephala NBRC 16266.</title>
        <authorList>
            <person name="Ichikawa N."/>
            <person name="Kimura A."/>
            <person name="Kitahashi Y."/>
            <person name="Komaki H."/>
            <person name="Oguchi A."/>
        </authorList>
    </citation>
    <scope>NUCLEOTIDE SEQUENCE [LARGE SCALE GENOMIC DNA]</scope>
    <source>
        <strain evidence="7 8">NBRC 16266</strain>
    </source>
</reference>
<dbReference type="Pfam" id="PF01565">
    <property type="entry name" value="FAD_binding_4"/>
    <property type="match status" value="1"/>
</dbReference>
<dbReference type="SUPFAM" id="SSF56176">
    <property type="entry name" value="FAD-binding/transporter-associated domain-like"/>
    <property type="match status" value="1"/>
</dbReference>
<proteinExistence type="inferred from homology"/>
<evidence type="ECO:0000313" key="7">
    <source>
        <dbReference type="EMBL" id="GES08378.1"/>
    </source>
</evidence>
<dbReference type="AlphaFoldDB" id="A0A5M3WQ54"/>
<dbReference type="EMBL" id="BLAE01000010">
    <property type="protein sequence ID" value="GES08378.1"/>
    <property type="molecule type" value="Genomic_DNA"/>
</dbReference>
<keyword evidence="5" id="KW-0560">Oxidoreductase</keyword>
<evidence type="ECO:0000256" key="3">
    <source>
        <dbReference type="ARBA" id="ARBA00022630"/>
    </source>
</evidence>
<evidence type="ECO:0000256" key="2">
    <source>
        <dbReference type="ARBA" id="ARBA00005466"/>
    </source>
</evidence>
<organism evidence="7 8">
    <name type="scientific">Acrocarpospora macrocephala</name>
    <dbReference type="NCBI Taxonomy" id="150177"/>
    <lineage>
        <taxon>Bacteria</taxon>
        <taxon>Bacillati</taxon>
        <taxon>Actinomycetota</taxon>
        <taxon>Actinomycetes</taxon>
        <taxon>Streptosporangiales</taxon>
        <taxon>Streptosporangiaceae</taxon>
        <taxon>Acrocarpospora</taxon>
    </lineage>
</organism>
<dbReference type="GO" id="GO:0016491">
    <property type="term" value="F:oxidoreductase activity"/>
    <property type="evidence" value="ECO:0007669"/>
    <property type="project" value="UniProtKB-KW"/>
</dbReference>
<dbReference type="Gene3D" id="3.30.43.10">
    <property type="entry name" value="Uridine Diphospho-n-acetylenolpyruvylglucosamine Reductase, domain 2"/>
    <property type="match status" value="1"/>
</dbReference>
<evidence type="ECO:0000256" key="1">
    <source>
        <dbReference type="ARBA" id="ARBA00001974"/>
    </source>
</evidence>
<dbReference type="InterPro" id="IPR050416">
    <property type="entry name" value="FAD-linked_Oxidoreductase"/>
</dbReference>
<dbReference type="PANTHER" id="PTHR42973">
    <property type="entry name" value="BINDING OXIDOREDUCTASE, PUTATIVE (AFU_ORTHOLOGUE AFUA_1G17690)-RELATED"/>
    <property type="match status" value="1"/>
</dbReference>
<dbReference type="InterPro" id="IPR016167">
    <property type="entry name" value="FAD-bd_PCMH_sub1"/>
</dbReference>
<feature type="domain" description="FAD-binding PCMH-type" evidence="6">
    <location>
        <begin position="32"/>
        <end position="203"/>
    </location>
</feature>
<dbReference type="GO" id="GO:0071949">
    <property type="term" value="F:FAD binding"/>
    <property type="evidence" value="ECO:0007669"/>
    <property type="project" value="InterPro"/>
</dbReference>
<dbReference type="PROSITE" id="PS00862">
    <property type="entry name" value="OX2_COVAL_FAD"/>
    <property type="match status" value="1"/>
</dbReference>
<comment type="caution">
    <text evidence="7">The sequence shown here is derived from an EMBL/GenBank/DDBJ whole genome shotgun (WGS) entry which is preliminary data.</text>
</comment>
<dbReference type="Gene3D" id="3.30.465.10">
    <property type="match status" value="1"/>
</dbReference>
<evidence type="ECO:0000256" key="5">
    <source>
        <dbReference type="ARBA" id="ARBA00023002"/>
    </source>
</evidence>
<dbReference type="Gene3D" id="3.40.462.20">
    <property type="match status" value="1"/>
</dbReference>
<keyword evidence="4" id="KW-0274">FAD</keyword>
<evidence type="ECO:0000259" key="6">
    <source>
        <dbReference type="PROSITE" id="PS51387"/>
    </source>
</evidence>
<dbReference type="PANTHER" id="PTHR42973:SF39">
    <property type="entry name" value="FAD-BINDING PCMH-TYPE DOMAIN-CONTAINING PROTEIN"/>
    <property type="match status" value="1"/>
</dbReference>
<name>A0A5M3WQ54_9ACTN</name>
<dbReference type="PROSITE" id="PS51387">
    <property type="entry name" value="FAD_PCMH"/>
    <property type="match status" value="1"/>
</dbReference>
<dbReference type="RefSeq" id="WP_218040979.1">
    <property type="nucleotide sequence ID" value="NZ_BAAAHL010000038.1"/>
</dbReference>
<evidence type="ECO:0000313" key="8">
    <source>
        <dbReference type="Proteomes" id="UP000331127"/>
    </source>
</evidence>
<protein>
    <submittedName>
        <fullName evidence="7">Oxidoreductase</fullName>
    </submittedName>
</protein>
<dbReference type="InterPro" id="IPR016169">
    <property type="entry name" value="FAD-bd_PCMH_sub2"/>
</dbReference>
<sequence length="456" mass="49617">MANHIFRGRLLRRGMDGYELARRAAVWNERKPDRYPDAILLAEHEDDVVAGVRLAADNGWTIGIRSGGHSWVGNGIRDGGLLLDLSRLDGIALDADARIARVGPAVKGPALNARLGEHGLFFPTGHAPTVGIGGFILGGGYGWNSRFWGPACLSIRAIDVVLADGELVHADDASHPDLLWAARGSGPGFFGVVTRFHLDVHPAPTRILRTVHTYPIALRDEVLGWSYDMLETLSPAVEISAKVGHAPGLGEPAVSLTCTAFCTPDTGEDLLAPIEAIPVRDQAIRATVNQETTIAALYDAADRLTPEGYRWALDGIWMDGDSGDVLDAARPMLDDIPPGLNFVLWMLWGGYPERANACWSAQAKLYLSPNAGWVDPAEDLRHEQWAHGTLAAIQHRSKGLQFSDNNLADRFDLGLSATNAERVEEIRSHYDPNGRFNGYMRPGESTTAYAAWLRTE</sequence>
<dbReference type="InterPro" id="IPR016166">
    <property type="entry name" value="FAD-bd_PCMH"/>
</dbReference>